<evidence type="ECO:0000256" key="1">
    <source>
        <dbReference type="SAM" id="Phobius"/>
    </source>
</evidence>
<dbReference type="Proteomes" id="UP001549164">
    <property type="component" value="Unassembled WGS sequence"/>
</dbReference>
<sequence>MKRRFLLVVGWIMVGLGVIGVFLPLMPTAPFLIVAAAAFARSSPELEARLMNHPRFGAHLRQWRHQGAIAVPAKIMAVLAMGCSFLSVLFFAQSFFWLQLAVGLVLLSCAAFVVTRPSPAPVAVRTDR</sequence>
<dbReference type="Pfam" id="PF04304">
    <property type="entry name" value="DUF454"/>
    <property type="match status" value="1"/>
</dbReference>
<dbReference type="EMBL" id="JBEPLY010000018">
    <property type="protein sequence ID" value="MET3601915.1"/>
    <property type="molecule type" value="Genomic_DNA"/>
</dbReference>
<protein>
    <submittedName>
        <fullName evidence="2">Uncharacterized membrane protein YbaN (DUF454 family)</fullName>
    </submittedName>
</protein>
<proteinExistence type="predicted"/>
<accession>A0ABV2IG52</accession>
<feature type="transmembrane region" description="Helical" evidence="1">
    <location>
        <begin position="67"/>
        <end position="90"/>
    </location>
</feature>
<keyword evidence="1" id="KW-0472">Membrane</keyword>
<keyword evidence="3" id="KW-1185">Reference proteome</keyword>
<name>A0ABV2IG52_9HYPH</name>
<evidence type="ECO:0000313" key="3">
    <source>
        <dbReference type="Proteomes" id="UP001549164"/>
    </source>
</evidence>
<dbReference type="PIRSF" id="PIRSF016789">
    <property type="entry name" value="DUF454"/>
    <property type="match status" value="1"/>
</dbReference>
<organism evidence="2 3">
    <name type="scientific">Martelella mangrovi</name>
    <dbReference type="NCBI Taxonomy" id="1397477"/>
    <lineage>
        <taxon>Bacteria</taxon>
        <taxon>Pseudomonadati</taxon>
        <taxon>Pseudomonadota</taxon>
        <taxon>Alphaproteobacteria</taxon>
        <taxon>Hyphomicrobiales</taxon>
        <taxon>Aurantimonadaceae</taxon>
        <taxon>Martelella</taxon>
    </lineage>
</organism>
<comment type="caution">
    <text evidence="2">The sequence shown here is derived from an EMBL/GenBank/DDBJ whole genome shotgun (WGS) entry which is preliminary data.</text>
</comment>
<keyword evidence="1" id="KW-1133">Transmembrane helix</keyword>
<dbReference type="PANTHER" id="PTHR35813:SF1">
    <property type="entry name" value="INNER MEMBRANE PROTEIN YBAN"/>
    <property type="match status" value="1"/>
</dbReference>
<dbReference type="InterPro" id="IPR007401">
    <property type="entry name" value="DUF454"/>
</dbReference>
<feature type="transmembrane region" description="Helical" evidence="1">
    <location>
        <begin position="5"/>
        <end position="23"/>
    </location>
</feature>
<feature type="transmembrane region" description="Helical" evidence="1">
    <location>
        <begin position="96"/>
        <end position="115"/>
    </location>
</feature>
<reference evidence="2 3" key="1">
    <citation type="submission" date="2024-06" db="EMBL/GenBank/DDBJ databases">
        <title>Genomic Encyclopedia of Type Strains, Phase IV (KMG-IV): sequencing the most valuable type-strain genomes for metagenomic binning, comparative biology and taxonomic classification.</title>
        <authorList>
            <person name="Goeker M."/>
        </authorList>
    </citation>
    <scope>NUCLEOTIDE SEQUENCE [LARGE SCALE GENOMIC DNA]</scope>
    <source>
        <strain evidence="2 3">DSM 28102</strain>
    </source>
</reference>
<keyword evidence="1" id="KW-0812">Transmembrane</keyword>
<gene>
    <name evidence="2" type="ORF">ABID12_003879</name>
</gene>
<dbReference type="PANTHER" id="PTHR35813">
    <property type="entry name" value="INNER MEMBRANE PROTEIN YBAN"/>
    <property type="match status" value="1"/>
</dbReference>
<evidence type="ECO:0000313" key="2">
    <source>
        <dbReference type="EMBL" id="MET3601915.1"/>
    </source>
</evidence>